<accession>A0A1M6HAR4</accession>
<dbReference type="OrthoDB" id="9768630at2"/>
<feature type="signal peptide" evidence="2">
    <location>
        <begin position="1"/>
        <end position="22"/>
    </location>
</feature>
<dbReference type="PANTHER" id="PTHR43649:SF32">
    <property type="entry name" value="SUGAR BINDING SECRETED PROTEIN"/>
    <property type="match status" value="1"/>
</dbReference>
<evidence type="ECO:0000256" key="2">
    <source>
        <dbReference type="SAM" id="SignalP"/>
    </source>
</evidence>
<dbReference type="Gene3D" id="3.40.190.10">
    <property type="entry name" value="Periplasmic binding protein-like II"/>
    <property type="match status" value="1"/>
</dbReference>
<protein>
    <submittedName>
        <fullName evidence="3">Lactose/L-arabinose transport system substrate-binding protein</fullName>
    </submittedName>
</protein>
<feature type="compositionally biased region" description="Low complexity" evidence="1">
    <location>
        <begin position="26"/>
        <end position="44"/>
    </location>
</feature>
<dbReference type="RefSeq" id="WP_072917037.1">
    <property type="nucleotide sequence ID" value="NZ_FQYQ01000012.1"/>
</dbReference>
<dbReference type="PROSITE" id="PS51257">
    <property type="entry name" value="PROKAR_LIPOPROTEIN"/>
    <property type="match status" value="1"/>
</dbReference>
<reference evidence="3 4" key="1">
    <citation type="submission" date="2016-11" db="EMBL/GenBank/DDBJ databases">
        <authorList>
            <person name="Jaros S."/>
            <person name="Januszkiewicz K."/>
            <person name="Wedrychowicz H."/>
        </authorList>
    </citation>
    <scope>NUCLEOTIDE SEQUENCE [LARGE SCALE GENOMIC DNA]</scope>
    <source>
        <strain evidence="3 4">DSM 14809</strain>
    </source>
</reference>
<name>A0A1M6HAR4_PSEXY</name>
<sequence length="452" mass="49176">MKKKLLSLMLVSAMAASMVACGGSDTAADTSSDAATEDGAAAADVQSDDENTLTVYAWDENFNIPALKAAEKDYQDVNPDFKLEIITQSQSSDVEQAVTLAAEAGDYSTLPDIVLFQDHYIQQYVTNYPDAWQDADDADCDWSGLGAEKLSYSTIDGKHYGFPVDAGTAIFAYRTDLLEQAGYSIEDVKGITWEKFDEIGQKVYETTGKHLLCMDGSGNDLFYMMLQEEGVSQFKDGEPYIKDNKALVQVFEIIAKMAQDNVLYLANDWSDYTDQAIQGDMVAGVFNGNWIIPTMKQVADNSGKWEIVPAPSLTGKPGYASNGGSSLYITANCTKTDLAKDFLAYTFGGRSAEDGQSTTYDEALLNGGVIGTCAAAAESDVYQQGVDFFNGQAIYADIVDYTQNVPTVEQSDYHYSARTALGTALQNVIENGYTTEQALEEAESNLRFEMGL</sequence>
<keyword evidence="2" id="KW-0732">Signal</keyword>
<proteinExistence type="predicted"/>
<dbReference type="AlphaFoldDB" id="A0A1M6HAR4"/>
<dbReference type="EMBL" id="FQYQ01000012">
    <property type="protein sequence ID" value="SHJ19275.1"/>
    <property type="molecule type" value="Genomic_DNA"/>
</dbReference>
<dbReference type="STRING" id="185007.SAMN02910350_01546"/>
<dbReference type="SUPFAM" id="SSF53850">
    <property type="entry name" value="Periplasmic binding protein-like II"/>
    <property type="match status" value="1"/>
</dbReference>
<evidence type="ECO:0000256" key="1">
    <source>
        <dbReference type="SAM" id="MobiDB-lite"/>
    </source>
</evidence>
<evidence type="ECO:0000313" key="4">
    <source>
        <dbReference type="Proteomes" id="UP000184185"/>
    </source>
</evidence>
<dbReference type="Proteomes" id="UP000184185">
    <property type="component" value="Unassembled WGS sequence"/>
</dbReference>
<gene>
    <name evidence="3" type="ORF">SAMN02745725_01975</name>
</gene>
<dbReference type="PANTHER" id="PTHR43649">
    <property type="entry name" value="ARABINOSE-BINDING PROTEIN-RELATED"/>
    <property type="match status" value="1"/>
</dbReference>
<evidence type="ECO:0000313" key="3">
    <source>
        <dbReference type="EMBL" id="SHJ19275.1"/>
    </source>
</evidence>
<keyword evidence="4" id="KW-1185">Reference proteome</keyword>
<feature type="chain" id="PRO_5039649564" evidence="2">
    <location>
        <begin position="23"/>
        <end position="452"/>
    </location>
</feature>
<organism evidence="3 4">
    <name type="scientific">Pseudobutyrivibrio xylanivorans DSM 14809</name>
    <dbReference type="NCBI Taxonomy" id="1123012"/>
    <lineage>
        <taxon>Bacteria</taxon>
        <taxon>Bacillati</taxon>
        <taxon>Bacillota</taxon>
        <taxon>Clostridia</taxon>
        <taxon>Lachnospirales</taxon>
        <taxon>Lachnospiraceae</taxon>
        <taxon>Pseudobutyrivibrio</taxon>
    </lineage>
</organism>
<dbReference type="InterPro" id="IPR050490">
    <property type="entry name" value="Bact_solute-bd_prot1"/>
</dbReference>
<feature type="region of interest" description="Disordered" evidence="1">
    <location>
        <begin position="26"/>
        <end position="46"/>
    </location>
</feature>